<comment type="similarity">
    <text evidence="2">Belongs to the krueppel C2H2-type zinc-finger protein family.</text>
</comment>
<dbReference type="GO" id="GO:0008406">
    <property type="term" value="P:gonad development"/>
    <property type="evidence" value="ECO:0007669"/>
    <property type="project" value="UniProtKB-ARBA"/>
</dbReference>
<evidence type="ECO:0000256" key="4">
    <source>
        <dbReference type="ARBA" id="ARBA00022723"/>
    </source>
</evidence>
<dbReference type="SUPFAM" id="SSF57667">
    <property type="entry name" value="beta-beta-alpha zinc fingers"/>
    <property type="match status" value="1"/>
</dbReference>
<dbReference type="Gene3D" id="3.30.710.10">
    <property type="entry name" value="Potassium Channel Kv1.1, Chain A"/>
    <property type="match status" value="1"/>
</dbReference>
<dbReference type="PANTHER" id="PTHR23110">
    <property type="entry name" value="BTB DOMAIN TRANSCRIPTION FACTOR"/>
    <property type="match status" value="1"/>
</dbReference>
<dbReference type="GO" id="GO:0007526">
    <property type="term" value="P:larval somatic muscle development"/>
    <property type="evidence" value="ECO:0007669"/>
    <property type="project" value="UniProtKB-ARBA"/>
</dbReference>
<dbReference type="PROSITE" id="PS50097">
    <property type="entry name" value="BTB"/>
    <property type="match status" value="1"/>
</dbReference>
<feature type="compositionally biased region" description="Basic and acidic residues" evidence="16">
    <location>
        <begin position="228"/>
        <end position="241"/>
    </location>
</feature>
<protein>
    <submittedName>
        <fullName evidence="20">Zinc finger and BTB domain-containing protein 5 isoform X3</fullName>
    </submittedName>
</protein>
<evidence type="ECO:0000256" key="9">
    <source>
        <dbReference type="ARBA" id="ARBA00022902"/>
    </source>
</evidence>
<keyword evidence="4" id="KW-0479">Metal-binding</keyword>
<dbReference type="GO" id="GO:0045467">
    <property type="term" value="P:R7 cell development"/>
    <property type="evidence" value="ECO:0007669"/>
    <property type="project" value="UniProtKB-ARBA"/>
</dbReference>
<feature type="compositionally biased region" description="Low complexity" evidence="16">
    <location>
        <begin position="591"/>
        <end position="601"/>
    </location>
</feature>
<feature type="compositionally biased region" description="Polar residues" evidence="16">
    <location>
        <begin position="567"/>
        <end position="590"/>
    </location>
</feature>
<keyword evidence="3" id="KW-0217">Developmental protein</keyword>
<dbReference type="GO" id="GO:0045476">
    <property type="term" value="P:nurse cell apoptotic process"/>
    <property type="evidence" value="ECO:0007669"/>
    <property type="project" value="UniProtKB-ARBA"/>
</dbReference>
<evidence type="ECO:0000256" key="15">
    <source>
        <dbReference type="PROSITE-ProRule" id="PRU00042"/>
    </source>
</evidence>
<dbReference type="GO" id="GO:1990837">
    <property type="term" value="F:sequence-specific double-stranded DNA binding"/>
    <property type="evidence" value="ECO:0007669"/>
    <property type="project" value="UniProtKB-ARBA"/>
</dbReference>
<dbReference type="InterPro" id="IPR000210">
    <property type="entry name" value="BTB/POZ_dom"/>
</dbReference>
<dbReference type="InterPro" id="IPR013087">
    <property type="entry name" value="Znf_C2H2_type"/>
</dbReference>
<evidence type="ECO:0000259" key="18">
    <source>
        <dbReference type="PROSITE" id="PS50157"/>
    </source>
</evidence>
<organism evidence="19 20">
    <name type="scientific">Hyalella azteca</name>
    <name type="common">Amphipod</name>
    <dbReference type="NCBI Taxonomy" id="294128"/>
    <lineage>
        <taxon>Eukaryota</taxon>
        <taxon>Metazoa</taxon>
        <taxon>Ecdysozoa</taxon>
        <taxon>Arthropoda</taxon>
        <taxon>Crustacea</taxon>
        <taxon>Multicrustacea</taxon>
        <taxon>Malacostraca</taxon>
        <taxon>Eumalacostraca</taxon>
        <taxon>Peracarida</taxon>
        <taxon>Amphipoda</taxon>
        <taxon>Senticaudata</taxon>
        <taxon>Talitrida</taxon>
        <taxon>Talitroidea</taxon>
        <taxon>Hyalellidae</taxon>
        <taxon>Hyalella</taxon>
    </lineage>
</organism>
<evidence type="ECO:0000256" key="11">
    <source>
        <dbReference type="ARBA" id="ARBA00023125"/>
    </source>
</evidence>
<keyword evidence="7" id="KW-0221">Differentiation</keyword>
<dbReference type="SMART" id="SM00225">
    <property type="entry name" value="BTB"/>
    <property type="match status" value="1"/>
</dbReference>
<evidence type="ECO:0000256" key="10">
    <source>
        <dbReference type="ARBA" id="ARBA00023015"/>
    </source>
</evidence>
<keyword evidence="19" id="KW-1185">Reference proteome</keyword>
<keyword evidence="11" id="KW-0238">DNA-binding</keyword>
<evidence type="ECO:0000256" key="14">
    <source>
        <dbReference type="ARBA" id="ARBA00037382"/>
    </source>
</evidence>
<dbReference type="FunFam" id="3.30.160.60:FF:000303">
    <property type="entry name" value="Zinc finger protein 41"/>
    <property type="match status" value="1"/>
</dbReference>
<comment type="function">
    <text evidence="14">Putative transcription factor required for axon growth and guidance in the central and peripheral nervous systems. Repels CNS axons away from the midline by promoting the expression of the midline repellent sli and its receptor robo.</text>
</comment>
<keyword evidence="6 15" id="KW-0863">Zinc-finger</keyword>
<dbReference type="GO" id="GO:0007464">
    <property type="term" value="P:R3/R4 cell fate commitment"/>
    <property type="evidence" value="ECO:0007669"/>
    <property type="project" value="UniProtKB-ARBA"/>
</dbReference>
<evidence type="ECO:0000256" key="6">
    <source>
        <dbReference type="ARBA" id="ARBA00022771"/>
    </source>
</evidence>
<dbReference type="InterPro" id="IPR036236">
    <property type="entry name" value="Znf_C2H2_sf"/>
</dbReference>
<accession>A0A979FSK9</accession>
<dbReference type="Gene3D" id="3.30.160.60">
    <property type="entry name" value="Classic Zinc Finger"/>
    <property type="match status" value="2"/>
</dbReference>
<evidence type="ECO:0000313" key="20">
    <source>
        <dbReference type="RefSeq" id="XP_047739607.1"/>
    </source>
</evidence>
<dbReference type="GO" id="GO:0035167">
    <property type="term" value="P:larval lymph gland hemopoiesis"/>
    <property type="evidence" value="ECO:0007669"/>
    <property type="project" value="UniProtKB-ARBA"/>
</dbReference>
<evidence type="ECO:0000256" key="5">
    <source>
        <dbReference type="ARBA" id="ARBA00022737"/>
    </source>
</evidence>
<dbReference type="OMA" id="HHHSEGM"/>
<evidence type="ECO:0000256" key="13">
    <source>
        <dbReference type="ARBA" id="ARBA00023242"/>
    </source>
</evidence>
<evidence type="ECO:0000256" key="1">
    <source>
        <dbReference type="ARBA" id="ARBA00004123"/>
    </source>
</evidence>
<dbReference type="Proteomes" id="UP000694843">
    <property type="component" value="Unplaced"/>
</dbReference>
<dbReference type="PANTHER" id="PTHR23110:SF111">
    <property type="entry name" value="LONGITUDINALS LACKING PROTEIN, ISOFORMS F_I_K_T"/>
    <property type="match status" value="1"/>
</dbReference>
<evidence type="ECO:0000313" key="19">
    <source>
        <dbReference type="Proteomes" id="UP000694843"/>
    </source>
</evidence>
<keyword evidence="12" id="KW-0804">Transcription</keyword>
<feature type="domain" description="C2H2-type" evidence="18">
    <location>
        <begin position="666"/>
        <end position="694"/>
    </location>
</feature>
<feature type="region of interest" description="Disordered" evidence="16">
    <location>
        <begin position="198"/>
        <end position="253"/>
    </location>
</feature>
<reference evidence="20" key="1">
    <citation type="submission" date="2025-08" db="UniProtKB">
        <authorList>
            <consortium name="RefSeq"/>
        </authorList>
    </citation>
    <scope>IDENTIFICATION</scope>
    <source>
        <tissue evidence="20">Whole organism</tissue>
    </source>
</reference>
<gene>
    <name evidence="20" type="primary">LOC108670085</name>
</gene>
<evidence type="ECO:0000256" key="8">
    <source>
        <dbReference type="ARBA" id="ARBA00022833"/>
    </source>
</evidence>
<feature type="domain" description="C2H2-type" evidence="18">
    <location>
        <begin position="638"/>
        <end position="665"/>
    </location>
</feature>
<dbReference type="GO" id="GO:0016199">
    <property type="term" value="P:axon midline choice point recognition"/>
    <property type="evidence" value="ECO:0007669"/>
    <property type="project" value="UniProtKB-ARBA"/>
</dbReference>
<dbReference type="GeneID" id="108670085"/>
<name>A0A979FSK9_HYAAZ</name>
<feature type="compositionally biased region" description="Basic and acidic residues" evidence="16">
    <location>
        <begin position="441"/>
        <end position="452"/>
    </location>
</feature>
<evidence type="ECO:0000256" key="2">
    <source>
        <dbReference type="ARBA" id="ARBA00006991"/>
    </source>
</evidence>
<feature type="domain" description="BTB" evidence="17">
    <location>
        <begin position="30"/>
        <end position="94"/>
    </location>
</feature>
<feature type="compositionally biased region" description="Basic residues" evidence="16">
    <location>
        <begin position="162"/>
        <end position="177"/>
    </location>
</feature>
<feature type="region of interest" description="Disordered" evidence="16">
    <location>
        <begin position="147"/>
        <end position="181"/>
    </location>
</feature>
<dbReference type="SMART" id="SM00355">
    <property type="entry name" value="ZnF_C2H2"/>
    <property type="match status" value="2"/>
</dbReference>
<evidence type="ECO:0000256" key="12">
    <source>
        <dbReference type="ARBA" id="ARBA00023163"/>
    </source>
</evidence>
<evidence type="ECO:0000256" key="7">
    <source>
        <dbReference type="ARBA" id="ARBA00022782"/>
    </source>
</evidence>
<dbReference type="RefSeq" id="XP_047739607.1">
    <property type="nucleotide sequence ID" value="XM_047883651.1"/>
</dbReference>
<dbReference type="GO" id="GO:0048813">
    <property type="term" value="P:dendrite morphogenesis"/>
    <property type="evidence" value="ECO:0007669"/>
    <property type="project" value="UniProtKB-ARBA"/>
</dbReference>
<dbReference type="SUPFAM" id="SSF54695">
    <property type="entry name" value="POZ domain"/>
    <property type="match status" value="1"/>
</dbReference>
<dbReference type="GO" id="GO:0006357">
    <property type="term" value="P:regulation of transcription by RNA polymerase II"/>
    <property type="evidence" value="ECO:0007669"/>
    <property type="project" value="TreeGrafter"/>
</dbReference>
<dbReference type="Pfam" id="PF00651">
    <property type="entry name" value="BTB"/>
    <property type="match status" value="1"/>
</dbReference>
<dbReference type="PROSITE" id="PS50157">
    <property type="entry name" value="ZINC_FINGER_C2H2_2"/>
    <property type="match status" value="2"/>
</dbReference>
<sequence length="754" mass="79555">MEEEQLLKWNNHGSHMLHAFKLLRRSDRFSDVTLFSDGKFFMSHKIVLSACSDYFDSMLGFVTTEKPIIFLDLNPLFVSALLDYMYMGQVQIKASDVSGFLDAAQKLKIKGLWIDPKKDEVNNADDDFQRKLQLGLVHSEFLSNQFAPRPPHPLVNNNVKTFNRRTSRSPPCKRKRSSPVLKNAATVAATITTGCVDSTTTADHPPPPPYHATNAVLCRSPPPASDLTEDRRSVNEERSADEANTSDVNPLPLVKIEMEEGSATEEEETTINSCTADSGHQLKMEAEAEIKDPLVTDSDEGGATDAAPGSSTAAACTAAAWCHAAGRLPAADTSSPSFVPEVHLRVSCSSPPTAAQLIPDLNAGGLPRVLPLDVGDLQVPLVGDKRSAGHPAGPPLGARNHDPKLAALARDQRSALPSEEHSFVAINEDHKSAGLVGGFRSRSDVSNHENPRDLVSPGKISDVHKGHVQVPGAALNSDRALSSGLASGCGGALRLPVSLSSDIAAAIPSLPVACLPSAFSSLATLGMSLCAATAATNGSVSPSFGKISPTYGSGATGSRGGTPDIPQASSMVGATTTPKTAITNGTLPKFSSSSVSPSQRTSDSKPALNGGSPPHATCPVNLSSLPPIAPNGSERQSYSCPLCGKQFGQPYNLRRHMSTHTGDRPFQCPHCEYAASQNVHLDKHIRRIHLNVNGSAVTSSNSNASQCVSSSKPNAINSGAGMTTSNGKIKVENCLQSPSAMGTHWKYEATAVTP</sequence>
<feature type="region of interest" description="Disordered" evidence="16">
    <location>
        <begin position="551"/>
        <end position="632"/>
    </location>
</feature>
<keyword evidence="10" id="KW-0805">Transcription regulation</keyword>
<dbReference type="GO" id="GO:0005634">
    <property type="term" value="C:nucleus"/>
    <property type="evidence" value="ECO:0007669"/>
    <property type="project" value="UniProtKB-SubCell"/>
</dbReference>
<dbReference type="FunFam" id="3.30.160.60:FF:000075">
    <property type="entry name" value="Putative zinc finger protein 536"/>
    <property type="match status" value="1"/>
</dbReference>
<dbReference type="PROSITE" id="PS00028">
    <property type="entry name" value="ZINC_FINGER_C2H2_1"/>
    <property type="match status" value="1"/>
</dbReference>
<keyword evidence="9" id="KW-0524">Neurogenesis</keyword>
<keyword evidence="8" id="KW-0862">Zinc</keyword>
<keyword evidence="13" id="KW-0539">Nucleus</keyword>
<dbReference type="AlphaFoldDB" id="A0A979FSK9"/>
<comment type="subcellular location">
    <subcellularLocation>
        <location evidence="1">Nucleus</location>
    </subcellularLocation>
</comment>
<dbReference type="Pfam" id="PF00096">
    <property type="entry name" value="zf-C2H2"/>
    <property type="match status" value="2"/>
</dbReference>
<evidence type="ECO:0000259" key="17">
    <source>
        <dbReference type="PROSITE" id="PS50097"/>
    </source>
</evidence>
<keyword evidence="5" id="KW-0677">Repeat</keyword>
<proteinExistence type="inferred from homology"/>
<dbReference type="InterPro" id="IPR051095">
    <property type="entry name" value="Dros_DevTransReg"/>
</dbReference>
<evidence type="ECO:0000256" key="16">
    <source>
        <dbReference type="SAM" id="MobiDB-lite"/>
    </source>
</evidence>
<dbReference type="GO" id="GO:0008270">
    <property type="term" value="F:zinc ion binding"/>
    <property type="evidence" value="ECO:0007669"/>
    <property type="project" value="UniProtKB-KW"/>
</dbReference>
<evidence type="ECO:0000256" key="3">
    <source>
        <dbReference type="ARBA" id="ARBA00022473"/>
    </source>
</evidence>
<dbReference type="InterPro" id="IPR011333">
    <property type="entry name" value="SKP1/BTB/POZ_sf"/>
</dbReference>
<feature type="region of interest" description="Disordered" evidence="16">
    <location>
        <begin position="441"/>
        <end position="462"/>
    </location>
</feature>